<keyword evidence="2" id="KW-0472">Membrane</keyword>
<feature type="compositionally biased region" description="Low complexity" evidence="1">
    <location>
        <begin position="146"/>
        <end position="156"/>
    </location>
</feature>
<dbReference type="PANTHER" id="PTHR38121:SF2">
    <property type="entry name" value="ACYLTRANSFERASE 3 DOMAIN-CONTAINING PROTEIN"/>
    <property type="match status" value="1"/>
</dbReference>
<feature type="transmembrane region" description="Helical" evidence="2">
    <location>
        <begin position="199"/>
        <end position="219"/>
    </location>
</feature>
<feature type="region of interest" description="Disordered" evidence="1">
    <location>
        <begin position="116"/>
        <end position="173"/>
    </location>
</feature>
<gene>
    <name evidence="3" type="ORF">AAP_00364</name>
</gene>
<dbReference type="CDD" id="cd00413">
    <property type="entry name" value="Glyco_hydrolase_16"/>
    <property type="match status" value="1"/>
</dbReference>
<protein>
    <submittedName>
        <fullName evidence="3">Concanavalin A-like lectin/glucanase, subgroup</fullName>
    </submittedName>
</protein>
<dbReference type="AlphaFoldDB" id="A0A168DTU3"/>
<evidence type="ECO:0000256" key="2">
    <source>
        <dbReference type="SAM" id="Phobius"/>
    </source>
</evidence>
<organism evidence="3 4">
    <name type="scientific">Ascosphaera apis ARSEF 7405</name>
    <dbReference type="NCBI Taxonomy" id="392613"/>
    <lineage>
        <taxon>Eukaryota</taxon>
        <taxon>Fungi</taxon>
        <taxon>Dikarya</taxon>
        <taxon>Ascomycota</taxon>
        <taxon>Pezizomycotina</taxon>
        <taxon>Eurotiomycetes</taxon>
        <taxon>Eurotiomycetidae</taxon>
        <taxon>Onygenales</taxon>
        <taxon>Ascosphaeraceae</taxon>
        <taxon>Ascosphaera</taxon>
    </lineage>
</organism>
<reference evidence="3 4" key="1">
    <citation type="journal article" date="2016" name="Genome Biol. Evol.">
        <title>Divergent and convergent evolution of fungal pathogenicity.</title>
        <authorList>
            <person name="Shang Y."/>
            <person name="Xiao G."/>
            <person name="Zheng P."/>
            <person name="Cen K."/>
            <person name="Zhan S."/>
            <person name="Wang C."/>
        </authorList>
    </citation>
    <scope>NUCLEOTIDE SEQUENCE [LARGE SCALE GENOMIC DNA]</scope>
    <source>
        <strain evidence="3 4">ARSEF 7405</strain>
    </source>
</reference>
<evidence type="ECO:0000313" key="3">
    <source>
        <dbReference type="EMBL" id="KZZ98103.1"/>
    </source>
</evidence>
<dbReference type="PANTHER" id="PTHR38121">
    <property type="entry name" value="GH16 DOMAIN-CONTAINING PROTEIN"/>
    <property type="match status" value="1"/>
</dbReference>
<keyword evidence="4" id="KW-1185">Reference proteome</keyword>
<keyword evidence="2" id="KW-0812">Transmembrane</keyword>
<dbReference type="SUPFAM" id="SSF49899">
    <property type="entry name" value="Concanavalin A-like lectins/glucanases"/>
    <property type="match status" value="1"/>
</dbReference>
<sequence>MVHYTSHPALDFQGNLIKNATEIITFKGDHPTDYFARHRFDWTRTEIRFYQEQELVHTNVARVPETPGQVHLNLWADGGPWSGSPSTTDVYLLVKSITVYFNTTESDAGKDVRFQKRCQKAGGPSSKTICLDTDIERNPKKKKQPKQNSGSMSTFGSGSGSGSGNDTDMTGTYNVTGGEKAHFSSASVTTVTMSVKICLWMILGVLSNIVFEALATAVAA</sequence>
<evidence type="ECO:0000256" key="1">
    <source>
        <dbReference type="SAM" id="MobiDB-lite"/>
    </source>
</evidence>
<keyword evidence="2" id="KW-1133">Transmembrane helix</keyword>
<comment type="caution">
    <text evidence="3">The sequence shown here is derived from an EMBL/GenBank/DDBJ whole genome shotgun (WGS) entry which is preliminary data.</text>
</comment>
<dbReference type="VEuPathDB" id="FungiDB:AAP_00364"/>
<evidence type="ECO:0000313" key="4">
    <source>
        <dbReference type="Proteomes" id="UP000242877"/>
    </source>
</evidence>
<dbReference type="Proteomes" id="UP000242877">
    <property type="component" value="Unassembled WGS sequence"/>
</dbReference>
<name>A0A168DTU3_9EURO</name>
<accession>A0A168DTU3</accession>
<dbReference type="Gene3D" id="2.60.120.200">
    <property type="match status" value="1"/>
</dbReference>
<dbReference type="GO" id="GO:0030246">
    <property type="term" value="F:carbohydrate binding"/>
    <property type="evidence" value="ECO:0007669"/>
    <property type="project" value="UniProtKB-KW"/>
</dbReference>
<dbReference type="EMBL" id="AZGZ01000001">
    <property type="protein sequence ID" value="KZZ98103.1"/>
    <property type="molecule type" value="Genomic_DNA"/>
</dbReference>
<dbReference type="OrthoDB" id="25131at2759"/>
<proteinExistence type="predicted"/>
<dbReference type="InterPro" id="IPR013320">
    <property type="entry name" value="ConA-like_dom_sf"/>
</dbReference>
<keyword evidence="3" id="KW-0430">Lectin</keyword>